<evidence type="ECO:0000313" key="4">
    <source>
        <dbReference type="EnsemblMetazoa" id="XP_020916476.1"/>
    </source>
</evidence>
<evidence type="ECO:0000256" key="1">
    <source>
        <dbReference type="ARBA" id="ARBA00022741"/>
    </source>
</evidence>
<dbReference type="InterPro" id="IPR050227">
    <property type="entry name" value="Rab"/>
</dbReference>
<dbReference type="AlphaFoldDB" id="A0A913Y9Q3"/>
<dbReference type="PROSITE" id="PS51419">
    <property type="entry name" value="RAB"/>
    <property type="match status" value="1"/>
</dbReference>
<keyword evidence="5" id="KW-1185">Reference proteome</keyword>
<dbReference type="GO" id="GO:0003924">
    <property type="term" value="F:GTPase activity"/>
    <property type="evidence" value="ECO:0007669"/>
    <property type="project" value="InterPro"/>
</dbReference>
<keyword evidence="2" id="KW-0342">GTP-binding</keyword>
<evidence type="ECO:0000256" key="3">
    <source>
        <dbReference type="SAM" id="MobiDB-lite"/>
    </source>
</evidence>
<protein>
    <submittedName>
        <fullName evidence="4">Uncharacterized protein</fullName>
    </submittedName>
</protein>
<dbReference type="PANTHER" id="PTHR47977">
    <property type="entry name" value="RAS-RELATED PROTEIN RAB"/>
    <property type="match status" value="1"/>
</dbReference>
<dbReference type="InterPro" id="IPR001806">
    <property type="entry name" value="Small_GTPase"/>
</dbReference>
<dbReference type="SMART" id="SM00174">
    <property type="entry name" value="RHO"/>
    <property type="match status" value="1"/>
</dbReference>
<proteinExistence type="predicted"/>
<reference evidence="4" key="1">
    <citation type="submission" date="2022-11" db="UniProtKB">
        <authorList>
            <consortium name="EnsemblMetazoa"/>
        </authorList>
    </citation>
    <scope>IDENTIFICATION</scope>
</reference>
<dbReference type="GeneID" id="110253865"/>
<dbReference type="OrthoDB" id="5958037at2759"/>
<dbReference type="RefSeq" id="XP_020916476.1">
    <property type="nucleotide sequence ID" value="XM_021060817.2"/>
</dbReference>
<dbReference type="Gene3D" id="3.40.50.300">
    <property type="entry name" value="P-loop containing nucleotide triphosphate hydrolases"/>
    <property type="match status" value="1"/>
</dbReference>
<dbReference type="OMA" id="NNWIEVI"/>
<evidence type="ECO:0000256" key="2">
    <source>
        <dbReference type="ARBA" id="ARBA00023134"/>
    </source>
</evidence>
<sequence>MPQNPSSNGLKVALVGDSKVGKSTILSRLLGDSFSPLYVQTKERVIKSKYVEVTGERPQKLQIWDTAGDGDYRTIAAYSIKDVQGIIVVFDVCEEDSYMHVQNWMSVIQNTIEHADSIVIVIAANKIDKIKTRKIQPEQIEQLAHQYSVKYVEVSAKSDDNIDKLFKLVAFELHKKAVEQSSYKRNEDESEDDTDSIESKKSKFSCILL</sequence>
<dbReference type="EnsemblMetazoa" id="XM_021060817.2">
    <property type="protein sequence ID" value="XP_020916476.1"/>
    <property type="gene ID" value="LOC110253865"/>
</dbReference>
<dbReference type="InterPro" id="IPR027417">
    <property type="entry name" value="P-loop_NTPase"/>
</dbReference>
<dbReference type="GO" id="GO:0005525">
    <property type="term" value="F:GTP binding"/>
    <property type="evidence" value="ECO:0007669"/>
    <property type="project" value="UniProtKB-KW"/>
</dbReference>
<accession>A0A913Y9Q3</accession>
<dbReference type="Pfam" id="PF00071">
    <property type="entry name" value="Ras"/>
    <property type="match status" value="1"/>
</dbReference>
<dbReference type="KEGG" id="epa:110253865"/>
<dbReference type="SMART" id="SM00176">
    <property type="entry name" value="RAN"/>
    <property type="match status" value="1"/>
</dbReference>
<dbReference type="CDD" id="cd00154">
    <property type="entry name" value="Rab"/>
    <property type="match status" value="1"/>
</dbReference>
<keyword evidence="1" id="KW-0547">Nucleotide-binding</keyword>
<feature type="region of interest" description="Disordered" evidence="3">
    <location>
        <begin position="182"/>
        <end position="204"/>
    </location>
</feature>
<dbReference type="FunFam" id="3.40.50.300:FF:001447">
    <property type="entry name" value="Ras-related protein Rab-1B"/>
    <property type="match status" value="1"/>
</dbReference>
<dbReference type="SMART" id="SM00175">
    <property type="entry name" value="RAB"/>
    <property type="match status" value="1"/>
</dbReference>
<dbReference type="InterPro" id="IPR005225">
    <property type="entry name" value="Small_GTP-bd"/>
</dbReference>
<dbReference type="Proteomes" id="UP000887567">
    <property type="component" value="Unplaced"/>
</dbReference>
<organism evidence="4 5">
    <name type="scientific">Exaiptasia diaphana</name>
    <name type="common">Tropical sea anemone</name>
    <name type="synonym">Aiptasia pulchella</name>
    <dbReference type="NCBI Taxonomy" id="2652724"/>
    <lineage>
        <taxon>Eukaryota</taxon>
        <taxon>Metazoa</taxon>
        <taxon>Cnidaria</taxon>
        <taxon>Anthozoa</taxon>
        <taxon>Hexacorallia</taxon>
        <taxon>Actiniaria</taxon>
        <taxon>Aiptasiidae</taxon>
        <taxon>Exaiptasia</taxon>
    </lineage>
</organism>
<dbReference type="NCBIfam" id="TIGR00231">
    <property type="entry name" value="small_GTP"/>
    <property type="match status" value="1"/>
</dbReference>
<name>A0A913Y9Q3_EXADI</name>
<evidence type="ECO:0000313" key="5">
    <source>
        <dbReference type="Proteomes" id="UP000887567"/>
    </source>
</evidence>
<dbReference type="SUPFAM" id="SSF52540">
    <property type="entry name" value="P-loop containing nucleoside triphosphate hydrolases"/>
    <property type="match status" value="1"/>
</dbReference>
<dbReference type="PRINTS" id="PR00449">
    <property type="entry name" value="RASTRNSFRMNG"/>
</dbReference>
<dbReference type="SMART" id="SM00173">
    <property type="entry name" value="RAS"/>
    <property type="match status" value="1"/>
</dbReference>
<dbReference type="PROSITE" id="PS51421">
    <property type="entry name" value="RAS"/>
    <property type="match status" value="1"/>
</dbReference>